<dbReference type="STRING" id="307972.A0A2G8JEM2"/>
<name>A0A2G8JEM2_STIJA</name>
<dbReference type="EMBL" id="MRZV01002260">
    <property type="protein sequence ID" value="PIK34173.1"/>
    <property type="molecule type" value="Genomic_DNA"/>
</dbReference>
<dbReference type="PANTHER" id="PTHR13225:SF3">
    <property type="entry name" value="UPF0489 PROTEIN C5ORF22"/>
    <property type="match status" value="1"/>
</dbReference>
<evidence type="ECO:0000313" key="2">
    <source>
        <dbReference type="EMBL" id="PIK34173.1"/>
    </source>
</evidence>
<evidence type="ECO:0000256" key="1">
    <source>
        <dbReference type="ARBA" id="ARBA00007099"/>
    </source>
</evidence>
<dbReference type="OrthoDB" id="418142at2759"/>
<dbReference type="Proteomes" id="UP000230750">
    <property type="component" value="Unassembled WGS sequence"/>
</dbReference>
<keyword evidence="3" id="KW-1185">Reference proteome</keyword>
<dbReference type="InterPro" id="IPR024131">
    <property type="entry name" value="UPF0489"/>
</dbReference>
<dbReference type="Pfam" id="PF12640">
    <property type="entry name" value="UPF0489"/>
    <property type="match status" value="1"/>
</dbReference>
<gene>
    <name evidence="2" type="ORF">BSL78_29005</name>
</gene>
<proteinExistence type="inferred from homology"/>
<evidence type="ECO:0000313" key="3">
    <source>
        <dbReference type="Proteomes" id="UP000230750"/>
    </source>
</evidence>
<dbReference type="PANTHER" id="PTHR13225">
    <property type="entry name" value="MISEXPRESSION SUPPRESSOR OF RAS 6"/>
    <property type="match status" value="1"/>
</dbReference>
<comment type="caution">
    <text evidence="2">The sequence shown here is derived from an EMBL/GenBank/DDBJ whole genome shotgun (WGS) entry which is preliminary data.</text>
</comment>
<organism evidence="2 3">
    <name type="scientific">Stichopus japonicus</name>
    <name type="common">Sea cucumber</name>
    <dbReference type="NCBI Taxonomy" id="307972"/>
    <lineage>
        <taxon>Eukaryota</taxon>
        <taxon>Metazoa</taxon>
        <taxon>Echinodermata</taxon>
        <taxon>Eleutherozoa</taxon>
        <taxon>Echinozoa</taxon>
        <taxon>Holothuroidea</taxon>
        <taxon>Aspidochirotacea</taxon>
        <taxon>Aspidochirotida</taxon>
        <taxon>Stichopodidae</taxon>
        <taxon>Apostichopus</taxon>
    </lineage>
</organism>
<comment type="similarity">
    <text evidence="1">Belongs to the UPF0489 family.</text>
</comment>
<sequence length="420" mass="47763">DSHPDLQIPSKIPAKDVFNLTELSKHLSIENWIIPAVYAGHISHFVWVKPPWADQLPEGPRRVTVGRHVTYDTIRINWPDEYYLSDVMYADSEDMIDSKQLDVNVVTLKYKTKHDYIKYQTAEDVQLLENKDQESRKDTIKGDDLHTSAESKSLDSCQTFERKSADKLSTSDRLSGNCTENQKEEDCKECREGDLPGMNQNVLKVVEESVSTAGAFILDIDLDFFSTQNPFKLEYTLDQFNILKELYHFEAPKSSNKEELRQIQEKRAAQLSDLKNAITWCLKGDVESAHTDTDNLPKSWQKMLGLIKDLKASSAETLNGELLHMAGETTCDDEDDLPHHVSSDEEIGALMVQVQEVLSGIPKPIMVTIARSSLDDYCPKKQVGRIQELVIKMLNDLYTDVEVQKDYEDEIVSTPSETKT</sequence>
<feature type="non-terminal residue" evidence="2">
    <location>
        <position position="1"/>
    </location>
</feature>
<protein>
    <submittedName>
        <fullName evidence="2">Uncharacterized protein</fullName>
    </submittedName>
</protein>
<dbReference type="AlphaFoldDB" id="A0A2G8JEM2"/>
<reference evidence="2 3" key="1">
    <citation type="journal article" date="2017" name="PLoS Biol.">
        <title>The sea cucumber genome provides insights into morphological evolution and visceral regeneration.</title>
        <authorList>
            <person name="Zhang X."/>
            <person name="Sun L."/>
            <person name="Yuan J."/>
            <person name="Sun Y."/>
            <person name="Gao Y."/>
            <person name="Zhang L."/>
            <person name="Li S."/>
            <person name="Dai H."/>
            <person name="Hamel J.F."/>
            <person name="Liu C."/>
            <person name="Yu Y."/>
            <person name="Liu S."/>
            <person name="Lin W."/>
            <person name="Guo K."/>
            <person name="Jin S."/>
            <person name="Xu P."/>
            <person name="Storey K.B."/>
            <person name="Huan P."/>
            <person name="Zhang T."/>
            <person name="Zhou Y."/>
            <person name="Zhang J."/>
            <person name="Lin C."/>
            <person name="Li X."/>
            <person name="Xing L."/>
            <person name="Huo D."/>
            <person name="Sun M."/>
            <person name="Wang L."/>
            <person name="Mercier A."/>
            <person name="Li F."/>
            <person name="Yang H."/>
            <person name="Xiang J."/>
        </authorList>
    </citation>
    <scope>NUCLEOTIDE SEQUENCE [LARGE SCALE GENOMIC DNA]</scope>
    <source>
        <strain evidence="2">Shaxun</strain>
        <tissue evidence="2">Muscle</tissue>
    </source>
</reference>
<accession>A0A2G8JEM2</accession>